<dbReference type="EMBL" id="CAJNNW010015550">
    <property type="protein sequence ID" value="CAE8657844.1"/>
    <property type="molecule type" value="Genomic_DNA"/>
</dbReference>
<evidence type="ECO:0008006" key="3">
    <source>
        <dbReference type="Google" id="ProtNLM"/>
    </source>
</evidence>
<organism evidence="1 2">
    <name type="scientific">Polarella glacialis</name>
    <name type="common">Dinoflagellate</name>
    <dbReference type="NCBI Taxonomy" id="89957"/>
    <lineage>
        <taxon>Eukaryota</taxon>
        <taxon>Sar</taxon>
        <taxon>Alveolata</taxon>
        <taxon>Dinophyceae</taxon>
        <taxon>Suessiales</taxon>
        <taxon>Suessiaceae</taxon>
        <taxon>Polarella</taxon>
    </lineage>
</organism>
<dbReference type="SUPFAM" id="SSF49899">
    <property type="entry name" value="Concanavalin A-like lectins/glucanases"/>
    <property type="match status" value="1"/>
</dbReference>
<name>A0A813IXV6_POLGL</name>
<comment type="caution">
    <text evidence="1">The sequence shown here is derived from an EMBL/GenBank/DDBJ whole genome shotgun (WGS) entry which is preliminary data.</text>
</comment>
<sequence>SLEGLFPDQTSKRLASQQELANVESAKHFLEVACSSAIPSGDQVHAVATYKDGQSSDSDSSDGLASDKKAPVLTLEERDFSGNLSDCEDMKHNFSGTIGGSFSILITARWDAFPHWGTLLDFGSGAPQDNIVIANQANTNTLAFEIYRGFSQRYRLTVPGAIRLGQMDTYLFMVSEQGLMRIYRDGEIIGEQKTDLRPSPVKKRKYLYVGKSCFDQRAPFQGRVQELKVWTGIAFEW</sequence>
<proteinExistence type="predicted"/>
<dbReference type="InterPro" id="IPR013320">
    <property type="entry name" value="ConA-like_dom_sf"/>
</dbReference>
<dbReference type="AlphaFoldDB" id="A0A813IXV6"/>
<accession>A0A813IXV6</accession>
<reference evidence="1" key="1">
    <citation type="submission" date="2021-02" db="EMBL/GenBank/DDBJ databases">
        <authorList>
            <person name="Dougan E. K."/>
            <person name="Rhodes N."/>
            <person name="Thang M."/>
            <person name="Chan C."/>
        </authorList>
    </citation>
    <scope>NUCLEOTIDE SEQUENCE</scope>
</reference>
<protein>
    <recommendedName>
        <fullName evidence="3">LamG domain-containing protein</fullName>
    </recommendedName>
</protein>
<evidence type="ECO:0000313" key="1">
    <source>
        <dbReference type="EMBL" id="CAE8657844.1"/>
    </source>
</evidence>
<evidence type="ECO:0000313" key="2">
    <source>
        <dbReference type="Proteomes" id="UP000626109"/>
    </source>
</evidence>
<gene>
    <name evidence="1" type="ORF">PGLA2088_LOCUS13082</name>
</gene>
<dbReference type="Gene3D" id="2.60.120.200">
    <property type="match status" value="1"/>
</dbReference>
<dbReference type="Proteomes" id="UP000626109">
    <property type="component" value="Unassembled WGS sequence"/>
</dbReference>
<feature type="non-terminal residue" evidence="1">
    <location>
        <position position="237"/>
    </location>
</feature>
<feature type="non-terminal residue" evidence="1">
    <location>
        <position position="1"/>
    </location>
</feature>
<dbReference type="Pfam" id="PF13385">
    <property type="entry name" value="Laminin_G_3"/>
    <property type="match status" value="1"/>
</dbReference>